<dbReference type="Proteomes" id="UP000184514">
    <property type="component" value="Unassembled WGS sequence"/>
</dbReference>
<comment type="caution">
    <text evidence="1">The sequence shown here is derived from an EMBL/GenBank/DDBJ whole genome shotgun (WGS) entry which is preliminary data.</text>
</comment>
<accession>A0A1L9NXP8</accession>
<dbReference type="AlphaFoldDB" id="A0A1L9NXP8"/>
<protein>
    <submittedName>
        <fullName evidence="1">Uncharacterized protein</fullName>
    </submittedName>
</protein>
<dbReference type="EMBL" id="MLCB01000121">
    <property type="protein sequence ID" value="OJI94068.1"/>
    <property type="molecule type" value="Genomic_DNA"/>
</dbReference>
<proteinExistence type="predicted"/>
<name>A0A1L9NXP8_9RHOB</name>
<sequence length="45" mass="4689">MGYGTLFYGHGNPWILGMQITHSGHAALVADFALKAGTSHTNSAS</sequence>
<dbReference type="STRING" id="696762.PFRI_16880"/>
<keyword evidence="2" id="KW-1185">Reference proteome</keyword>
<reference evidence="1 2" key="1">
    <citation type="submission" date="2016-10" db="EMBL/GenBank/DDBJ databases">
        <title>Genome sequence of Planktotalea frisia SH6-1.</title>
        <authorList>
            <person name="Poehlein A."/>
            <person name="Bakenhus I."/>
            <person name="Voget S."/>
            <person name="Brinkhoff T."/>
            <person name="Simon M."/>
        </authorList>
    </citation>
    <scope>NUCLEOTIDE SEQUENCE [LARGE SCALE GENOMIC DNA]</scope>
    <source>
        <strain evidence="1 2">SH6-1</strain>
    </source>
</reference>
<gene>
    <name evidence="1" type="ORF">PFRI_16880</name>
</gene>
<evidence type="ECO:0000313" key="2">
    <source>
        <dbReference type="Proteomes" id="UP000184514"/>
    </source>
</evidence>
<evidence type="ECO:0000313" key="1">
    <source>
        <dbReference type="EMBL" id="OJI94068.1"/>
    </source>
</evidence>
<organism evidence="1 2">
    <name type="scientific">Planktotalea frisia</name>
    <dbReference type="NCBI Taxonomy" id="696762"/>
    <lineage>
        <taxon>Bacteria</taxon>
        <taxon>Pseudomonadati</taxon>
        <taxon>Pseudomonadota</taxon>
        <taxon>Alphaproteobacteria</taxon>
        <taxon>Rhodobacterales</taxon>
        <taxon>Paracoccaceae</taxon>
        <taxon>Planktotalea</taxon>
    </lineage>
</organism>